<dbReference type="Gene3D" id="2.60.120.10">
    <property type="entry name" value="Jelly Rolls"/>
    <property type="match status" value="1"/>
</dbReference>
<dbReference type="InterPro" id="IPR012318">
    <property type="entry name" value="HTH_CRP"/>
</dbReference>
<dbReference type="Pfam" id="PF00027">
    <property type="entry name" value="cNMP_binding"/>
    <property type="match status" value="1"/>
</dbReference>
<name>A0A2T4JT15_9RHOB</name>
<evidence type="ECO:0000313" key="5">
    <source>
        <dbReference type="EMBL" id="PTE21045.1"/>
    </source>
</evidence>
<dbReference type="PROSITE" id="PS51063">
    <property type="entry name" value="HTH_CRP_2"/>
    <property type="match status" value="1"/>
</dbReference>
<dbReference type="AlphaFoldDB" id="A0A2T4JT15"/>
<keyword evidence="3" id="KW-0804">Transcription</keyword>
<gene>
    <name evidence="5" type="ORF">C5F48_14405</name>
</gene>
<evidence type="ECO:0000313" key="6">
    <source>
        <dbReference type="Proteomes" id="UP000241010"/>
    </source>
</evidence>
<feature type="domain" description="HTH crp-type" evidence="4">
    <location>
        <begin position="146"/>
        <end position="238"/>
    </location>
</feature>
<keyword evidence="2" id="KW-0238">DNA-binding</keyword>
<dbReference type="PANTHER" id="PTHR24567:SF28">
    <property type="entry name" value="LISTERIOLYSIN REGULATORY PROTEIN"/>
    <property type="match status" value="1"/>
</dbReference>
<dbReference type="SMART" id="SM00419">
    <property type="entry name" value="HTH_CRP"/>
    <property type="match status" value="1"/>
</dbReference>
<dbReference type="InterPro" id="IPR036390">
    <property type="entry name" value="WH_DNA-bd_sf"/>
</dbReference>
<dbReference type="GO" id="GO:0003677">
    <property type="term" value="F:DNA binding"/>
    <property type="evidence" value="ECO:0007669"/>
    <property type="project" value="UniProtKB-KW"/>
</dbReference>
<reference evidence="5 6" key="1">
    <citation type="submission" date="2018-03" db="EMBL/GenBank/DDBJ databases">
        <title>Cereibacter changlensis.</title>
        <authorList>
            <person name="Meyer T.E."/>
            <person name="Miller S."/>
            <person name="Lodha T."/>
            <person name="Gandham S."/>
            <person name="Chintalapati S."/>
            <person name="Chintalapati V.R."/>
        </authorList>
    </citation>
    <scope>NUCLEOTIDE SEQUENCE [LARGE SCALE GENOMIC DNA]</scope>
    <source>
        <strain evidence="5 6">JA139</strain>
    </source>
</reference>
<dbReference type="SUPFAM" id="SSF51206">
    <property type="entry name" value="cAMP-binding domain-like"/>
    <property type="match status" value="1"/>
</dbReference>
<dbReference type="SUPFAM" id="SSF46785">
    <property type="entry name" value="Winged helix' DNA-binding domain"/>
    <property type="match status" value="1"/>
</dbReference>
<dbReference type="PANTHER" id="PTHR24567">
    <property type="entry name" value="CRP FAMILY TRANSCRIPTIONAL REGULATORY PROTEIN"/>
    <property type="match status" value="1"/>
</dbReference>
<keyword evidence="1" id="KW-0805">Transcription regulation</keyword>
<dbReference type="SMART" id="SM00100">
    <property type="entry name" value="cNMP"/>
    <property type="match status" value="1"/>
</dbReference>
<proteinExistence type="predicted"/>
<dbReference type="InterPro" id="IPR014710">
    <property type="entry name" value="RmlC-like_jellyroll"/>
</dbReference>
<keyword evidence="6" id="KW-1185">Reference proteome</keyword>
<evidence type="ECO:0000256" key="2">
    <source>
        <dbReference type="ARBA" id="ARBA00023125"/>
    </source>
</evidence>
<dbReference type="InterPro" id="IPR036388">
    <property type="entry name" value="WH-like_DNA-bd_sf"/>
</dbReference>
<accession>A0A2T4JT15</accession>
<evidence type="ECO:0000256" key="3">
    <source>
        <dbReference type="ARBA" id="ARBA00023163"/>
    </source>
</evidence>
<dbReference type="Pfam" id="PF13545">
    <property type="entry name" value="HTH_Crp_2"/>
    <property type="match status" value="1"/>
</dbReference>
<dbReference type="InterPro" id="IPR018490">
    <property type="entry name" value="cNMP-bd_dom_sf"/>
</dbReference>
<sequence length="238" mass="25615">MPKDLPICQTTECLICFASAQSRVLPHARTAFHRSYAAGRVIVAAREKMGFVGSISRGIAKMTLTLMDGRQQIIGLATPTSVLGWPGRPTAPVTITAVSDVTVCAMHRGAFEDLMLRYPVINQKLLALRLAELDAARDWLTVLGAGTARERVARLLVVIALQRLPPDVPSDRPASFQIPFLRAEMADCLGMATETVTRCLTSLQAEGIISLNRLTMVEASSLDGLINAAGGTYVDPTI</sequence>
<dbReference type="InterPro" id="IPR050397">
    <property type="entry name" value="Env_Response_Regulators"/>
</dbReference>
<dbReference type="PRINTS" id="PR00034">
    <property type="entry name" value="HTHCRP"/>
</dbReference>
<organism evidence="5 6">
    <name type="scientific">Cereibacter changlensis JA139</name>
    <dbReference type="NCBI Taxonomy" id="1188249"/>
    <lineage>
        <taxon>Bacteria</taxon>
        <taxon>Pseudomonadati</taxon>
        <taxon>Pseudomonadota</taxon>
        <taxon>Alphaproteobacteria</taxon>
        <taxon>Rhodobacterales</taxon>
        <taxon>Paracoccaceae</taxon>
        <taxon>Cereibacter</taxon>
    </lineage>
</organism>
<dbReference type="GO" id="GO:0003700">
    <property type="term" value="F:DNA-binding transcription factor activity"/>
    <property type="evidence" value="ECO:0007669"/>
    <property type="project" value="TreeGrafter"/>
</dbReference>
<protein>
    <submittedName>
        <fullName evidence="5">Transcriptional regulator</fullName>
    </submittedName>
</protein>
<dbReference type="GO" id="GO:0005829">
    <property type="term" value="C:cytosol"/>
    <property type="evidence" value="ECO:0007669"/>
    <property type="project" value="TreeGrafter"/>
</dbReference>
<dbReference type="CDD" id="cd00092">
    <property type="entry name" value="HTH_CRP"/>
    <property type="match status" value="1"/>
</dbReference>
<evidence type="ECO:0000256" key="1">
    <source>
        <dbReference type="ARBA" id="ARBA00023015"/>
    </source>
</evidence>
<dbReference type="InterPro" id="IPR000595">
    <property type="entry name" value="cNMP-bd_dom"/>
</dbReference>
<dbReference type="CDD" id="cd00038">
    <property type="entry name" value="CAP_ED"/>
    <property type="match status" value="1"/>
</dbReference>
<dbReference type="Gene3D" id="1.10.10.10">
    <property type="entry name" value="Winged helix-like DNA-binding domain superfamily/Winged helix DNA-binding domain"/>
    <property type="match status" value="1"/>
</dbReference>
<dbReference type="Proteomes" id="UP000241010">
    <property type="component" value="Unassembled WGS sequence"/>
</dbReference>
<evidence type="ECO:0000259" key="4">
    <source>
        <dbReference type="PROSITE" id="PS51063"/>
    </source>
</evidence>
<comment type="caution">
    <text evidence="5">The sequence shown here is derived from an EMBL/GenBank/DDBJ whole genome shotgun (WGS) entry which is preliminary data.</text>
</comment>
<dbReference type="EMBL" id="PZKG01000069">
    <property type="protein sequence ID" value="PTE21045.1"/>
    <property type="molecule type" value="Genomic_DNA"/>
</dbReference>